<dbReference type="Pfam" id="PF01209">
    <property type="entry name" value="Ubie_methyltran"/>
    <property type="match status" value="1"/>
</dbReference>
<dbReference type="InterPro" id="IPR029063">
    <property type="entry name" value="SAM-dependent_MTases_sf"/>
</dbReference>
<reference evidence="2" key="1">
    <citation type="journal article" date="2014" name="Science">
        <title>Ancient hybridizations among the ancestral genomes of bread wheat.</title>
        <authorList>
            <consortium name="International Wheat Genome Sequencing Consortium,"/>
            <person name="Marcussen T."/>
            <person name="Sandve S.R."/>
            <person name="Heier L."/>
            <person name="Spannagl M."/>
            <person name="Pfeifer M."/>
            <person name="Jakobsen K.S."/>
            <person name="Wulff B.B."/>
            <person name="Steuernagel B."/>
            <person name="Mayer K.F."/>
            <person name="Olsen O.A."/>
        </authorList>
    </citation>
    <scope>NUCLEOTIDE SEQUENCE [LARGE SCALE GENOMIC DNA]</scope>
    <source>
        <strain evidence="2">cv. AL8/78</strain>
    </source>
</reference>
<sequence length="65" mass="7458">MLCRRWIEGDALDLPFTDHYFDAVTVGYGLRNVVDKPKAMQEILRVLKPGWVYGSSFGPVQHEFS</sequence>
<reference evidence="2" key="2">
    <citation type="journal article" date="2017" name="Nat. Plants">
        <title>The Aegilops tauschii genome reveals multiple impacts of transposons.</title>
        <authorList>
            <person name="Zhao G."/>
            <person name="Zou C."/>
            <person name="Li K."/>
            <person name="Wang K."/>
            <person name="Li T."/>
            <person name="Gao L."/>
            <person name="Zhang X."/>
            <person name="Wang H."/>
            <person name="Yang Z."/>
            <person name="Liu X."/>
            <person name="Jiang W."/>
            <person name="Mao L."/>
            <person name="Kong X."/>
            <person name="Jiao Y."/>
            <person name="Jia J."/>
        </authorList>
    </citation>
    <scope>NUCLEOTIDE SEQUENCE [LARGE SCALE GENOMIC DNA]</scope>
    <source>
        <strain evidence="2">cv. AL8/78</strain>
    </source>
</reference>
<protein>
    <recommendedName>
        <fullName evidence="3">Methyltransferase type 11 domain-containing protein</fullName>
    </recommendedName>
</protein>
<organism evidence="1 2">
    <name type="scientific">Aegilops tauschii subsp. strangulata</name>
    <name type="common">Goatgrass</name>
    <dbReference type="NCBI Taxonomy" id="200361"/>
    <lineage>
        <taxon>Eukaryota</taxon>
        <taxon>Viridiplantae</taxon>
        <taxon>Streptophyta</taxon>
        <taxon>Embryophyta</taxon>
        <taxon>Tracheophyta</taxon>
        <taxon>Spermatophyta</taxon>
        <taxon>Magnoliopsida</taxon>
        <taxon>Liliopsida</taxon>
        <taxon>Poales</taxon>
        <taxon>Poaceae</taxon>
        <taxon>BOP clade</taxon>
        <taxon>Pooideae</taxon>
        <taxon>Triticodae</taxon>
        <taxon>Triticeae</taxon>
        <taxon>Triticinae</taxon>
        <taxon>Aegilops</taxon>
    </lineage>
</organism>
<name>A0A453CE17_AEGTS</name>
<evidence type="ECO:0008006" key="3">
    <source>
        <dbReference type="Google" id="ProtNLM"/>
    </source>
</evidence>
<dbReference type="Proteomes" id="UP000015105">
    <property type="component" value="Chromosome 2D"/>
</dbReference>
<reference evidence="1" key="5">
    <citation type="journal article" date="2021" name="G3 (Bethesda)">
        <title>Aegilops tauschii genome assembly Aet v5.0 features greater sequence contiguity and improved annotation.</title>
        <authorList>
            <person name="Wang L."/>
            <person name="Zhu T."/>
            <person name="Rodriguez J.C."/>
            <person name="Deal K.R."/>
            <person name="Dubcovsky J."/>
            <person name="McGuire P.E."/>
            <person name="Lux T."/>
            <person name="Spannagl M."/>
            <person name="Mayer K.F.X."/>
            <person name="Baldrich P."/>
            <person name="Meyers B.C."/>
            <person name="Huo N."/>
            <person name="Gu Y.Q."/>
            <person name="Zhou H."/>
            <person name="Devos K.M."/>
            <person name="Bennetzen J.L."/>
            <person name="Unver T."/>
            <person name="Budak H."/>
            <person name="Gulick P.J."/>
            <person name="Galiba G."/>
            <person name="Kalapos B."/>
            <person name="Nelson D.R."/>
            <person name="Li P."/>
            <person name="You F.M."/>
            <person name="Luo M.C."/>
            <person name="Dvorak J."/>
        </authorList>
    </citation>
    <scope>NUCLEOTIDE SEQUENCE [LARGE SCALE GENOMIC DNA]</scope>
    <source>
        <strain evidence="1">cv. AL8/78</strain>
    </source>
</reference>
<dbReference type="EnsemblPlants" id="AET2Gv20813700.1">
    <property type="protein sequence ID" value="AET2Gv20813700.1"/>
    <property type="gene ID" value="AET2Gv20813700"/>
</dbReference>
<dbReference type="Gramene" id="AET2Gv20813700.1">
    <property type="protein sequence ID" value="AET2Gv20813700.1"/>
    <property type="gene ID" value="AET2Gv20813700"/>
</dbReference>
<dbReference type="PANTHER" id="PTHR43591">
    <property type="entry name" value="METHYLTRANSFERASE"/>
    <property type="match status" value="1"/>
</dbReference>
<reference evidence="1" key="4">
    <citation type="submission" date="2019-03" db="UniProtKB">
        <authorList>
            <consortium name="EnsemblPlants"/>
        </authorList>
    </citation>
    <scope>IDENTIFICATION</scope>
</reference>
<keyword evidence="2" id="KW-1185">Reference proteome</keyword>
<dbReference type="AlphaFoldDB" id="A0A453CE17"/>
<reference evidence="1" key="3">
    <citation type="journal article" date="2017" name="Nature">
        <title>Genome sequence of the progenitor of the wheat D genome Aegilops tauschii.</title>
        <authorList>
            <person name="Luo M.C."/>
            <person name="Gu Y.Q."/>
            <person name="Puiu D."/>
            <person name="Wang H."/>
            <person name="Twardziok S.O."/>
            <person name="Deal K.R."/>
            <person name="Huo N."/>
            <person name="Zhu T."/>
            <person name="Wang L."/>
            <person name="Wang Y."/>
            <person name="McGuire P.E."/>
            <person name="Liu S."/>
            <person name="Long H."/>
            <person name="Ramasamy R.K."/>
            <person name="Rodriguez J.C."/>
            <person name="Van S.L."/>
            <person name="Yuan L."/>
            <person name="Wang Z."/>
            <person name="Xia Z."/>
            <person name="Xiao L."/>
            <person name="Anderson O.D."/>
            <person name="Ouyang S."/>
            <person name="Liang Y."/>
            <person name="Zimin A.V."/>
            <person name="Pertea G."/>
            <person name="Qi P."/>
            <person name="Bennetzen J.L."/>
            <person name="Dai X."/>
            <person name="Dawson M.W."/>
            <person name="Muller H.G."/>
            <person name="Kugler K."/>
            <person name="Rivarola-Duarte L."/>
            <person name="Spannagl M."/>
            <person name="Mayer K.F.X."/>
            <person name="Lu F.H."/>
            <person name="Bevan M.W."/>
            <person name="Leroy P."/>
            <person name="Li P."/>
            <person name="You F.M."/>
            <person name="Sun Q."/>
            <person name="Liu Z."/>
            <person name="Lyons E."/>
            <person name="Wicker T."/>
            <person name="Salzberg S.L."/>
            <person name="Devos K.M."/>
            <person name="Dvorak J."/>
        </authorList>
    </citation>
    <scope>NUCLEOTIDE SEQUENCE [LARGE SCALE GENOMIC DNA]</scope>
    <source>
        <strain evidence="1">cv. AL8/78</strain>
    </source>
</reference>
<dbReference type="SUPFAM" id="SSF53335">
    <property type="entry name" value="S-adenosyl-L-methionine-dependent methyltransferases"/>
    <property type="match status" value="1"/>
</dbReference>
<accession>A0A453CE17</accession>
<evidence type="ECO:0000313" key="2">
    <source>
        <dbReference type="Proteomes" id="UP000015105"/>
    </source>
</evidence>
<evidence type="ECO:0000313" key="1">
    <source>
        <dbReference type="EnsemblPlants" id="AET2Gv20813700.1"/>
    </source>
</evidence>
<dbReference type="GO" id="GO:0008168">
    <property type="term" value="F:methyltransferase activity"/>
    <property type="evidence" value="ECO:0007669"/>
    <property type="project" value="TreeGrafter"/>
</dbReference>
<proteinExistence type="predicted"/>
<dbReference type="PANTHER" id="PTHR43591:SF24">
    <property type="entry name" value="2-METHOXY-6-POLYPRENYL-1,4-BENZOQUINOL METHYLASE, MITOCHONDRIAL"/>
    <property type="match status" value="1"/>
</dbReference>
<dbReference type="Gene3D" id="3.40.50.150">
    <property type="entry name" value="Vaccinia Virus protein VP39"/>
    <property type="match status" value="1"/>
</dbReference>